<feature type="chain" id="PRO_5037117387" evidence="1">
    <location>
        <begin position="22"/>
        <end position="52"/>
    </location>
</feature>
<dbReference type="RefSeq" id="WP_155837835.1">
    <property type="nucleotide sequence ID" value="NZ_BMWS01000018.1"/>
</dbReference>
<sequence length="52" mass="5782">MRTLKYIFVVVLLFCTTLTSCTPDDSIHENEILHTEVLGTKGGQDILNGDDN</sequence>
<reference evidence="2 3" key="1">
    <citation type="journal article" date="2014" name="Int. J. Syst. Evol. Microbiol.">
        <title>Complete genome sequence of Corynebacterium casei LMG S-19264T (=DSM 44701T), isolated from a smear-ripened cheese.</title>
        <authorList>
            <consortium name="US DOE Joint Genome Institute (JGI-PGF)"/>
            <person name="Walter F."/>
            <person name="Albersmeier A."/>
            <person name="Kalinowski J."/>
            <person name="Ruckert C."/>
        </authorList>
    </citation>
    <scope>NUCLEOTIDE SEQUENCE [LARGE SCALE GENOMIC DNA]</scope>
    <source>
        <strain evidence="2 3">KCTC 12285</strain>
    </source>
</reference>
<keyword evidence="1" id="KW-0732">Signal</keyword>
<evidence type="ECO:0000313" key="2">
    <source>
        <dbReference type="EMBL" id="GGX24468.1"/>
    </source>
</evidence>
<protein>
    <submittedName>
        <fullName evidence="2">Uncharacterized protein</fullName>
    </submittedName>
</protein>
<organism evidence="2 3">
    <name type="scientific">Aquimarina muelleri</name>
    <dbReference type="NCBI Taxonomy" id="279356"/>
    <lineage>
        <taxon>Bacteria</taxon>
        <taxon>Pseudomonadati</taxon>
        <taxon>Bacteroidota</taxon>
        <taxon>Flavobacteriia</taxon>
        <taxon>Flavobacteriales</taxon>
        <taxon>Flavobacteriaceae</taxon>
        <taxon>Aquimarina</taxon>
    </lineage>
</organism>
<dbReference type="PROSITE" id="PS51257">
    <property type="entry name" value="PROKAR_LIPOPROTEIN"/>
    <property type="match status" value="1"/>
</dbReference>
<evidence type="ECO:0000313" key="3">
    <source>
        <dbReference type="Proteomes" id="UP000601108"/>
    </source>
</evidence>
<dbReference type="Proteomes" id="UP000601108">
    <property type="component" value="Unassembled WGS sequence"/>
</dbReference>
<name>A0A918JVU1_9FLAO</name>
<proteinExistence type="predicted"/>
<keyword evidence="3" id="KW-1185">Reference proteome</keyword>
<dbReference type="AlphaFoldDB" id="A0A918JVU1"/>
<gene>
    <name evidence="2" type="ORF">GCM10007384_27090</name>
</gene>
<accession>A0A918JVU1</accession>
<evidence type="ECO:0000256" key="1">
    <source>
        <dbReference type="SAM" id="SignalP"/>
    </source>
</evidence>
<feature type="signal peptide" evidence="1">
    <location>
        <begin position="1"/>
        <end position="21"/>
    </location>
</feature>
<dbReference type="EMBL" id="BMWS01000018">
    <property type="protein sequence ID" value="GGX24468.1"/>
    <property type="molecule type" value="Genomic_DNA"/>
</dbReference>
<comment type="caution">
    <text evidence="2">The sequence shown here is derived from an EMBL/GenBank/DDBJ whole genome shotgun (WGS) entry which is preliminary data.</text>
</comment>